<feature type="transmembrane region" description="Helical" evidence="6">
    <location>
        <begin position="161"/>
        <end position="180"/>
    </location>
</feature>
<feature type="transmembrane region" description="Helical" evidence="6">
    <location>
        <begin position="296"/>
        <end position="320"/>
    </location>
</feature>
<comment type="subcellular location">
    <subcellularLocation>
        <location evidence="1">Membrane</location>
        <topology evidence="1">Multi-pass membrane protein</topology>
    </subcellularLocation>
</comment>
<organism evidence="8">
    <name type="scientific">Bicosoecida sp. CB-2014</name>
    <dbReference type="NCBI Taxonomy" id="1486930"/>
    <lineage>
        <taxon>Eukaryota</taxon>
        <taxon>Sar</taxon>
        <taxon>Stramenopiles</taxon>
        <taxon>Bigyra</taxon>
        <taxon>Opalozoa</taxon>
        <taxon>Bicosoecida</taxon>
    </lineage>
</organism>
<feature type="compositionally biased region" description="Basic and acidic residues" evidence="5">
    <location>
        <begin position="79"/>
        <end position="90"/>
    </location>
</feature>
<keyword evidence="3 6" id="KW-1133">Transmembrane helix</keyword>
<accession>A0A7S1CBQ8</accession>
<dbReference type="PANTHER" id="PTHR22950">
    <property type="entry name" value="AMINO ACID TRANSPORTER"/>
    <property type="match status" value="1"/>
</dbReference>
<dbReference type="GO" id="GO:0005774">
    <property type="term" value="C:vacuolar membrane"/>
    <property type="evidence" value="ECO:0007669"/>
    <property type="project" value="TreeGrafter"/>
</dbReference>
<feature type="transmembrane region" description="Helical" evidence="6">
    <location>
        <begin position="222"/>
        <end position="251"/>
    </location>
</feature>
<dbReference type="GO" id="GO:0015179">
    <property type="term" value="F:L-amino acid transmembrane transporter activity"/>
    <property type="evidence" value="ECO:0007669"/>
    <property type="project" value="TreeGrafter"/>
</dbReference>
<evidence type="ECO:0000313" key="8">
    <source>
        <dbReference type="EMBL" id="CAD8913506.1"/>
    </source>
</evidence>
<proteinExistence type="predicted"/>
<feature type="region of interest" description="Disordered" evidence="5">
    <location>
        <begin position="47"/>
        <end position="90"/>
    </location>
</feature>
<evidence type="ECO:0000256" key="5">
    <source>
        <dbReference type="SAM" id="MobiDB-lite"/>
    </source>
</evidence>
<feature type="transmembrane region" description="Helical" evidence="6">
    <location>
        <begin position="377"/>
        <end position="399"/>
    </location>
</feature>
<dbReference type="Pfam" id="PF01490">
    <property type="entry name" value="Aa_trans"/>
    <property type="match status" value="1"/>
</dbReference>
<evidence type="ECO:0000256" key="1">
    <source>
        <dbReference type="ARBA" id="ARBA00004141"/>
    </source>
</evidence>
<feature type="region of interest" description="Disordered" evidence="5">
    <location>
        <begin position="1"/>
        <end position="20"/>
    </location>
</feature>
<feature type="transmembrane region" description="Helical" evidence="6">
    <location>
        <begin position="419"/>
        <end position="443"/>
    </location>
</feature>
<name>A0A7S1CBQ8_9STRA</name>
<evidence type="ECO:0000256" key="6">
    <source>
        <dbReference type="SAM" id="Phobius"/>
    </source>
</evidence>
<dbReference type="EMBL" id="HBFS01009834">
    <property type="protein sequence ID" value="CAD8913506.1"/>
    <property type="molecule type" value="Transcribed_RNA"/>
</dbReference>
<evidence type="ECO:0000259" key="7">
    <source>
        <dbReference type="Pfam" id="PF01490"/>
    </source>
</evidence>
<feature type="transmembrane region" description="Helical" evidence="6">
    <location>
        <begin position="455"/>
        <end position="475"/>
    </location>
</feature>
<dbReference type="PANTHER" id="PTHR22950:SF685">
    <property type="entry name" value="AMINO ACID TRANSPORTER PROTEIN"/>
    <property type="match status" value="1"/>
</dbReference>
<dbReference type="InterPro" id="IPR013057">
    <property type="entry name" value="AA_transpt_TM"/>
</dbReference>
<sequence length="545" mass="56250">MTSPARAMYQRRSMAPSRHADEATSIAAWLSSLRGHTQSFAGATRGMYVSDGRTRSRTAGGTPGGSRAGPLGVLPEGGGHGDDEFPSGYEHDELHGLLDVTGDSMTMSSPLMTSNGPFGSAYGSRGGDEAPGSVISSGKGSGSGLRVMGDPAHLASTWQTGFNCVNVFIGLGLLSTPYALALTGWAGLAGLVVGILACFYSGSIIVRAFVRASEVSGGSYLICAYPTIGGIAFGRVGELVVAAFVLLEFLGAEAMCVNFLWSNLHVLRPDWGVRSIALGATLALLPTVWIRAFSRLSFVSLLGFGASLGCTLLVAITCAAESSEAAPSVSPAAQLPMFTTIAKFLTGLGIITTSLGGQAALPVLYEQMRDRRRYKAMLGGAFATITAVYAVMGVSGYMLYGEGVGVLVTSSLATAPGGIASELATGFVVAGTFCTVAPITAVLSKMIEERLRIENGVGVRGLRTGVLLTAAALAWATRDTLGNLESLVGAIGSLMTSLILPSCLFLKLCADELHTWEWIVNALIIAGSLGLSASVIYANVTSLNS</sequence>
<gene>
    <name evidence="8" type="ORF">BSP0115_LOCUS6758</name>
</gene>
<evidence type="ECO:0000256" key="2">
    <source>
        <dbReference type="ARBA" id="ARBA00022692"/>
    </source>
</evidence>
<feature type="transmembrane region" description="Helical" evidence="6">
    <location>
        <begin position="271"/>
        <end position="289"/>
    </location>
</feature>
<feature type="transmembrane region" description="Helical" evidence="6">
    <location>
        <begin position="518"/>
        <end position="540"/>
    </location>
</feature>
<feature type="domain" description="Amino acid transporter transmembrane" evidence="7">
    <location>
        <begin position="155"/>
        <end position="538"/>
    </location>
</feature>
<protein>
    <recommendedName>
        <fullName evidence="7">Amino acid transporter transmembrane domain-containing protein</fullName>
    </recommendedName>
</protein>
<evidence type="ECO:0000256" key="3">
    <source>
        <dbReference type="ARBA" id="ARBA00022989"/>
    </source>
</evidence>
<evidence type="ECO:0000256" key="4">
    <source>
        <dbReference type="ARBA" id="ARBA00023136"/>
    </source>
</evidence>
<reference evidence="8" key="1">
    <citation type="submission" date="2021-01" db="EMBL/GenBank/DDBJ databases">
        <authorList>
            <person name="Corre E."/>
            <person name="Pelletier E."/>
            <person name="Niang G."/>
            <person name="Scheremetjew M."/>
            <person name="Finn R."/>
            <person name="Kale V."/>
            <person name="Holt S."/>
            <person name="Cochrane G."/>
            <person name="Meng A."/>
            <person name="Brown T."/>
            <person name="Cohen L."/>
        </authorList>
    </citation>
    <scope>NUCLEOTIDE SEQUENCE</scope>
    <source>
        <strain evidence="8">Ms1</strain>
    </source>
</reference>
<keyword evidence="4 6" id="KW-0472">Membrane</keyword>
<feature type="transmembrane region" description="Helical" evidence="6">
    <location>
        <begin position="340"/>
        <end position="365"/>
    </location>
</feature>
<dbReference type="AlphaFoldDB" id="A0A7S1CBQ8"/>
<feature type="transmembrane region" description="Helical" evidence="6">
    <location>
        <begin position="186"/>
        <end position="210"/>
    </location>
</feature>
<keyword evidence="2 6" id="KW-0812">Transmembrane</keyword>
<feature type="transmembrane region" description="Helical" evidence="6">
    <location>
        <begin position="487"/>
        <end position="506"/>
    </location>
</feature>